<evidence type="ECO:0000313" key="2">
    <source>
        <dbReference type="Proteomes" id="UP000255050"/>
    </source>
</evidence>
<sequence length="131" mass="14911">MSAELTSFSGLLSDLRWGVDKHVFNYENEHVWMGPCEVGGFTDCCYYGYECERHKPMREAEDKQLRGGGQMSIQYATVVMQLEDGRIVQRPLKIEERRFILAILEEDGKLAVCPCEGVAFSKKGKIQERAA</sequence>
<gene>
    <name evidence="1" type="ORF">NCTC11694_01680</name>
</gene>
<proteinExistence type="predicted"/>
<dbReference type="EMBL" id="UGJR01000002">
    <property type="protein sequence ID" value="STR40523.1"/>
    <property type="molecule type" value="Genomic_DNA"/>
</dbReference>
<dbReference type="Proteomes" id="UP000255050">
    <property type="component" value="Unassembled WGS sequence"/>
</dbReference>
<dbReference type="AlphaFoldDB" id="A0A7H4LWJ7"/>
<name>A0A7H4LWJ7_9ENTR</name>
<reference evidence="1 2" key="1">
    <citation type="submission" date="2018-06" db="EMBL/GenBank/DDBJ databases">
        <authorList>
            <consortium name="Pathogen Informatics"/>
            <person name="Doyle S."/>
        </authorList>
    </citation>
    <scope>NUCLEOTIDE SEQUENCE [LARGE SCALE GENOMIC DNA]</scope>
    <source>
        <strain evidence="1 2">NCTC11694</strain>
    </source>
</reference>
<comment type="caution">
    <text evidence="1">The sequence shown here is derived from an EMBL/GenBank/DDBJ whole genome shotgun (WGS) entry which is preliminary data.</text>
</comment>
<accession>A0A7H4LWJ7</accession>
<protein>
    <submittedName>
        <fullName evidence="1">Uncharacterized protein</fullName>
    </submittedName>
</protein>
<organism evidence="1 2">
    <name type="scientific">Klebsiella michiganensis</name>
    <dbReference type="NCBI Taxonomy" id="1134687"/>
    <lineage>
        <taxon>Bacteria</taxon>
        <taxon>Pseudomonadati</taxon>
        <taxon>Pseudomonadota</taxon>
        <taxon>Gammaproteobacteria</taxon>
        <taxon>Enterobacterales</taxon>
        <taxon>Enterobacteriaceae</taxon>
        <taxon>Klebsiella/Raoultella group</taxon>
        <taxon>Klebsiella</taxon>
    </lineage>
</organism>
<evidence type="ECO:0000313" key="1">
    <source>
        <dbReference type="EMBL" id="STR40523.1"/>
    </source>
</evidence>